<evidence type="ECO:0008006" key="3">
    <source>
        <dbReference type="Google" id="ProtNLM"/>
    </source>
</evidence>
<sequence length="136" mass="15386">MTLADVRDYIASLELAAHVYMGKLPDKEDKSIGVYNSKHQYPQHIALGGPAQEGYGQKYITLLIHWNKSPRDTEKTATELFEVLRRARDITINDETIKFIQPLYEIQDVGTNDSGICEMVIEAAVIYAKKGKQNET</sequence>
<evidence type="ECO:0000313" key="1">
    <source>
        <dbReference type="EMBL" id="MZS89544.1"/>
    </source>
</evidence>
<dbReference type="Proteomes" id="UP000477156">
    <property type="component" value="Unassembled WGS sequence"/>
</dbReference>
<dbReference type="RefSeq" id="WP_161276262.1">
    <property type="nucleotide sequence ID" value="NZ_JAAILR010000003.1"/>
</dbReference>
<organism evidence="1 2">
    <name type="scientific">Blautia wexlerae</name>
    <dbReference type="NCBI Taxonomy" id="418240"/>
    <lineage>
        <taxon>Bacteria</taxon>
        <taxon>Bacillati</taxon>
        <taxon>Bacillota</taxon>
        <taxon>Clostridia</taxon>
        <taxon>Lachnospirales</taxon>
        <taxon>Lachnospiraceae</taxon>
        <taxon>Blautia</taxon>
    </lineage>
</organism>
<evidence type="ECO:0000313" key="2">
    <source>
        <dbReference type="Proteomes" id="UP000477156"/>
    </source>
</evidence>
<comment type="caution">
    <text evidence="1">The sequence shown here is derived from an EMBL/GenBank/DDBJ whole genome shotgun (WGS) entry which is preliminary data.</text>
</comment>
<reference evidence="1 2" key="1">
    <citation type="journal article" date="2019" name="Nat. Med.">
        <title>A library of human gut bacterial isolates paired with longitudinal multiomics data enables mechanistic microbiome research.</title>
        <authorList>
            <person name="Poyet M."/>
            <person name="Groussin M."/>
            <person name="Gibbons S.M."/>
            <person name="Avila-Pacheco J."/>
            <person name="Jiang X."/>
            <person name="Kearney S.M."/>
            <person name="Perrotta A.R."/>
            <person name="Berdy B."/>
            <person name="Zhao S."/>
            <person name="Lieberman T.D."/>
            <person name="Swanson P.K."/>
            <person name="Smith M."/>
            <person name="Roesemann S."/>
            <person name="Alexander J.E."/>
            <person name="Rich S.A."/>
            <person name="Livny J."/>
            <person name="Vlamakis H."/>
            <person name="Clish C."/>
            <person name="Bullock K."/>
            <person name="Deik A."/>
            <person name="Scott J."/>
            <person name="Pierce K.A."/>
            <person name="Xavier R.J."/>
            <person name="Alm E.J."/>
        </authorList>
    </citation>
    <scope>NUCLEOTIDE SEQUENCE [LARGE SCALE GENOMIC DNA]</scope>
    <source>
        <strain evidence="1 2">BIOML-A12</strain>
    </source>
</reference>
<dbReference type="InterPro" id="IPR024411">
    <property type="entry name" value="Tail_terminator_phage"/>
</dbReference>
<dbReference type="AlphaFoldDB" id="A0A6L8XU58"/>
<accession>A0A6L8XU58</accession>
<dbReference type="Pfam" id="PF12691">
    <property type="entry name" value="Phage_tail_terminator_6"/>
    <property type="match status" value="1"/>
</dbReference>
<name>A0A6L8XU58_9FIRM</name>
<protein>
    <recommendedName>
        <fullName evidence="3">Phage protein</fullName>
    </recommendedName>
</protein>
<dbReference type="EMBL" id="WWVF01000019">
    <property type="protein sequence ID" value="MZS89544.1"/>
    <property type="molecule type" value="Genomic_DNA"/>
</dbReference>
<gene>
    <name evidence="1" type="ORF">GT712_10790</name>
</gene>
<proteinExistence type="predicted"/>